<evidence type="ECO:0000313" key="1">
    <source>
        <dbReference type="EMBL" id="EAY25234.1"/>
    </source>
</evidence>
<sequence>MHLYFTLVVNNAQKTQLCYIIFFVTLLKDAQATSAFLFGET</sequence>
<gene>
    <name evidence="1" type="ORF">M23134_07971</name>
</gene>
<dbReference type="AlphaFoldDB" id="A1ZWJ4"/>
<proteinExistence type="predicted"/>
<reference evidence="1 2" key="1">
    <citation type="submission" date="2007-01" db="EMBL/GenBank/DDBJ databases">
        <authorList>
            <person name="Haygood M."/>
            <person name="Podell S."/>
            <person name="Anderson C."/>
            <person name="Hopkinson B."/>
            <person name="Roe K."/>
            <person name="Barbeau K."/>
            <person name="Gaasterland T."/>
            <person name="Ferriera S."/>
            <person name="Johnson J."/>
            <person name="Kravitz S."/>
            <person name="Beeson K."/>
            <person name="Sutton G."/>
            <person name="Rogers Y.-H."/>
            <person name="Friedman R."/>
            <person name="Frazier M."/>
            <person name="Venter J.C."/>
        </authorList>
    </citation>
    <scope>NUCLEOTIDE SEQUENCE [LARGE SCALE GENOMIC DNA]</scope>
    <source>
        <strain evidence="1 2">ATCC 23134</strain>
    </source>
</reference>
<keyword evidence="2" id="KW-1185">Reference proteome</keyword>
<evidence type="ECO:0000313" key="2">
    <source>
        <dbReference type="Proteomes" id="UP000004095"/>
    </source>
</evidence>
<organism evidence="1 2">
    <name type="scientific">Microscilla marina ATCC 23134</name>
    <dbReference type="NCBI Taxonomy" id="313606"/>
    <lineage>
        <taxon>Bacteria</taxon>
        <taxon>Pseudomonadati</taxon>
        <taxon>Bacteroidota</taxon>
        <taxon>Cytophagia</taxon>
        <taxon>Cytophagales</taxon>
        <taxon>Microscillaceae</taxon>
        <taxon>Microscilla</taxon>
    </lineage>
</organism>
<protein>
    <submittedName>
        <fullName evidence="1">Uncharacterized protein</fullName>
    </submittedName>
</protein>
<dbReference type="Proteomes" id="UP000004095">
    <property type="component" value="Unassembled WGS sequence"/>
</dbReference>
<accession>A1ZWJ4</accession>
<comment type="caution">
    <text evidence="1">The sequence shown here is derived from an EMBL/GenBank/DDBJ whole genome shotgun (WGS) entry which is preliminary data.</text>
</comment>
<name>A1ZWJ4_MICM2</name>
<dbReference type="EMBL" id="AAWS01000052">
    <property type="protein sequence ID" value="EAY25234.1"/>
    <property type="molecule type" value="Genomic_DNA"/>
</dbReference>